<sequence length="218" mass="24849">MVFKFFSKDVRDEKKEEKGRESENVKEKRLRERRIPRLGGREKAPELHLMVRIPLIYWCALSLSARARDKTHARPFLCFGELASEERERAGGGWGRREKSEDVIRCRTWPPLYPTRACNAFSLTLFPAIFVSVFLRCQLAQECARTHKQEAVAEDAGDLYSDIRRADVRPGDDVVADPGNPRRCRGSRSHRIFVGESSGGDRPSISTSTLDAKLVQCQ</sequence>
<evidence type="ECO:0000313" key="2">
    <source>
        <dbReference type="Proteomes" id="UP000245119"/>
    </source>
</evidence>
<keyword evidence="2" id="KW-1185">Reference proteome</keyword>
<reference evidence="1 2" key="1">
    <citation type="submission" date="2018-04" db="EMBL/GenBank/DDBJ databases">
        <title>The genome of golden apple snail Pomacea canaliculata provides insight into stress tolerance and invasive adaptation.</title>
        <authorList>
            <person name="Liu C."/>
            <person name="Liu B."/>
            <person name="Ren Y."/>
            <person name="Zhang Y."/>
            <person name="Wang H."/>
            <person name="Li S."/>
            <person name="Jiang F."/>
            <person name="Yin L."/>
            <person name="Zhang G."/>
            <person name="Qian W."/>
            <person name="Fan W."/>
        </authorList>
    </citation>
    <scope>NUCLEOTIDE SEQUENCE [LARGE SCALE GENOMIC DNA]</scope>
    <source>
        <strain evidence="1">SZHN2017</strain>
        <tissue evidence="1">Muscle</tissue>
    </source>
</reference>
<dbReference type="AlphaFoldDB" id="A0A2T7NX19"/>
<dbReference type="Proteomes" id="UP000245119">
    <property type="component" value="Linkage Group LG8"/>
</dbReference>
<evidence type="ECO:0000313" key="1">
    <source>
        <dbReference type="EMBL" id="PVD25721.1"/>
    </source>
</evidence>
<organism evidence="1 2">
    <name type="scientific">Pomacea canaliculata</name>
    <name type="common">Golden apple snail</name>
    <dbReference type="NCBI Taxonomy" id="400727"/>
    <lineage>
        <taxon>Eukaryota</taxon>
        <taxon>Metazoa</taxon>
        <taxon>Spiralia</taxon>
        <taxon>Lophotrochozoa</taxon>
        <taxon>Mollusca</taxon>
        <taxon>Gastropoda</taxon>
        <taxon>Caenogastropoda</taxon>
        <taxon>Architaenioglossa</taxon>
        <taxon>Ampullarioidea</taxon>
        <taxon>Ampullariidae</taxon>
        <taxon>Pomacea</taxon>
    </lineage>
</organism>
<comment type="caution">
    <text evidence="1">The sequence shown here is derived from an EMBL/GenBank/DDBJ whole genome shotgun (WGS) entry which is preliminary data.</text>
</comment>
<gene>
    <name evidence="1" type="ORF">C0Q70_13381</name>
</gene>
<protein>
    <submittedName>
        <fullName evidence="1">Uncharacterized protein</fullName>
    </submittedName>
</protein>
<dbReference type="EMBL" id="PZQS01000008">
    <property type="protein sequence ID" value="PVD25721.1"/>
    <property type="molecule type" value="Genomic_DNA"/>
</dbReference>
<proteinExistence type="predicted"/>
<name>A0A2T7NX19_POMCA</name>
<accession>A0A2T7NX19</accession>